<dbReference type="NCBIfam" id="NF042914">
    <property type="entry name" value="SAV915_dom"/>
    <property type="match status" value="1"/>
</dbReference>
<evidence type="ECO:0000313" key="2">
    <source>
        <dbReference type="Proteomes" id="UP001432014"/>
    </source>
</evidence>
<dbReference type="RefSeq" id="WP_329500262.1">
    <property type="nucleotide sequence ID" value="NZ_CP108460.1"/>
</dbReference>
<dbReference type="Proteomes" id="UP001432014">
    <property type="component" value="Chromosome"/>
</dbReference>
<name>A0ABZ1W2T1_9ACTN</name>
<gene>
    <name evidence="1" type="ORF">OG469_06300</name>
</gene>
<dbReference type="InterPro" id="IPR049975">
    <property type="entry name" value="SAV_915-like_dom"/>
</dbReference>
<dbReference type="EMBL" id="CP108482">
    <property type="protein sequence ID" value="WUS55156.1"/>
    <property type="molecule type" value="Genomic_DNA"/>
</dbReference>
<keyword evidence="2" id="KW-1185">Reference proteome</keyword>
<organism evidence="1 2">
    <name type="scientific">Kitasatospora herbaricolor</name>
    <dbReference type="NCBI Taxonomy" id="68217"/>
    <lineage>
        <taxon>Bacteria</taxon>
        <taxon>Bacillati</taxon>
        <taxon>Actinomycetota</taxon>
        <taxon>Actinomycetes</taxon>
        <taxon>Kitasatosporales</taxon>
        <taxon>Streptomycetaceae</taxon>
        <taxon>Kitasatospora</taxon>
    </lineage>
</organism>
<reference evidence="1 2" key="1">
    <citation type="submission" date="2022-10" db="EMBL/GenBank/DDBJ databases">
        <title>The complete genomes of actinobacterial strains from the NBC collection.</title>
        <authorList>
            <person name="Joergensen T.S."/>
            <person name="Alvarez Arevalo M."/>
            <person name="Sterndorff E.B."/>
            <person name="Faurdal D."/>
            <person name="Vuksanovic O."/>
            <person name="Mourched A.-S."/>
            <person name="Charusanti P."/>
            <person name="Shaw S."/>
            <person name="Blin K."/>
            <person name="Weber T."/>
        </authorList>
    </citation>
    <scope>NUCLEOTIDE SEQUENCE [LARGE SCALE GENOMIC DNA]</scope>
    <source>
        <strain evidence="1 2">NBC_01247</strain>
    </source>
</reference>
<evidence type="ECO:0000313" key="1">
    <source>
        <dbReference type="EMBL" id="WUS55156.1"/>
    </source>
</evidence>
<sequence length="121" mass="12407">MVRTETAAPEPAGRTGWQVPVRVTGTAGVLRFFRLRDGGRCAVGFGSAEALASLLGPGQTSVVLSESALRDLAAPMGVHTLVLDPQLVAPPVTTPPVTAPPVTAPPAAPFGVPVAQLQHQR</sequence>
<proteinExistence type="predicted"/>
<accession>A0ABZ1W2T1</accession>
<protein>
    <recommendedName>
        <fullName evidence="3">Type III secretion system (T3SS) SseB-like protein</fullName>
    </recommendedName>
</protein>
<evidence type="ECO:0008006" key="3">
    <source>
        <dbReference type="Google" id="ProtNLM"/>
    </source>
</evidence>